<evidence type="ECO:0000313" key="2">
    <source>
        <dbReference type="Proteomes" id="UP000464178"/>
    </source>
</evidence>
<dbReference type="KEGG" id="gms:SOIL9_21300"/>
<accession>A0A6P2D628</accession>
<keyword evidence="2" id="KW-1185">Reference proteome</keyword>
<dbReference type="AlphaFoldDB" id="A0A6P2D628"/>
<reference evidence="1 2" key="1">
    <citation type="submission" date="2019-05" db="EMBL/GenBank/DDBJ databases">
        <authorList>
            <consortium name="Science for Life Laboratories"/>
        </authorList>
    </citation>
    <scope>NUCLEOTIDE SEQUENCE [LARGE SCALE GENOMIC DNA]</scope>
    <source>
        <strain evidence="1">Soil9</strain>
    </source>
</reference>
<protein>
    <submittedName>
        <fullName evidence="1">Uncharacterized protein</fullName>
    </submittedName>
</protein>
<gene>
    <name evidence="1" type="ORF">SOIL9_21300</name>
</gene>
<proteinExistence type="predicted"/>
<dbReference type="EMBL" id="LR593886">
    <property type="protein sequence ID" value="VTR95584.1"/>
    <property type="molecule type" value="Genomic_DNA"/>
</dbReference>
<sequence length="57" mass="6571">MIQTEEAVWRATQVFYRRTHAVQNESGPRRKFCAARSEFQTSLRQSSITGTPGRRSV</sequence>
<dbReference type="Proteomes" id="UP000464178">
    <property type="component" value="Chromosome"/>
</dbReference>
<evidence type="ECO:0000313" key="1">
    <source>
        <dbReference type="EMBL" id="VTR95584.1"/>
    </source>
</evidence>
<organism evidence="1 2">
    <name type="scientific">Gemmata massiliana</name>
    <dbReference type="NCBI Taxonomy" id="1210884"/>
    <lineage>
        <taxon>Bacteria</taxon>
        <taxon>Pseudomonadati</taxon>
        <taxon>Planctomycetota</taxon>
        <taxon>Planctomycetia</taxon>
        <taxon>Gemmatales</taxon>
        <taxon>Gemmataceae</taxon>
        <taxon>Gemmata</taxon>
    </lineage>
</organism>
<name>A0A6P2D628_9BACT</name>